<dbReference type="GO" id="GO:0003993">
    <property type="term" value="F:acid phosphatase activity"/>
    <property type="evidence" value="ECO:0007669"/>
    <property type="project" value="UniProtKB-EC"/>
</dbReference>
<dbReference type="InterPro" id="IPR025733">
    <property type="entry name" value="PAPs_C"/>
</dbReference>
<evidence type="ECO:0000259" key="12">
    <source>
        <dbReference type="Pfam" id="PF17808"/>
    </source>
</evidence>
<keyword evidence="4" id="KW-0964">Secreted</keyword>
<evidence type="ECO:0000259" key="10">
    <source>
        <dbReference type="Pfam" id="PF14008"/>
    </source>
</evidence>
<keyword evidence="7" id="KW-0378">Hydrolase</keyword>
<dbReference type="Pfam" id="PF00149">
    <property type="entry name" value="Metallophos"/>
    <property type="match status" value="1"/>
</dbReference>
<dbReference type="Proteomes" id="UP000604825">
    <property type="component" value="Unassembled WGS sequence"/>
</dbReference>
<evidence type="ECO:0000256" key="8">
    <source>
        <dbReference type="SAM" id="MobiDB-lite"/>
    </source>
</evidence>
<evidence type="ECO:0000259" key="11">
    <source>
        <dbReference type="Pfam" id="PF16656"/>
    </source>
</evidence>
<evidence type="ECO:0000256" key="4">
    <source>
        <dbReference type="ARBA" id="ARBA00022525"/>
    </source>
</evidence>
<accession>A0A811SKC0</accession>
<evidence type="ECO:0000313" key="14">
    <source>
        <dbReference type="Proteomes" id="UP000604825"/>
    </source>
</evidence>
<comment type="similarity">
    <text evidence="2 7">Belongs to the metallophosphoesterase superfamily. Purple acid phosphatase family.</text>
</comment>
<feature type="domain" description="Purple acid phosphatase C-terminal" evidence="10">
    <location>
        <begin position="539"/>
        <end position="598"/>
    </location>
</feature>
<feature type="domain" description="Purple acid phosphatase N-terminal" evidence="11">
    <location>
        <begin position="177"/>
        <end position="287"/>
    </location>
</feature>
<keyword evidence="5 7" id="KW-0732">Signal</keyword>
<evidence type="ECO:0000256" key="2">
    <source>
        <dbReference type="ARBA" id="ARBA00008723"/>
    </source>
</evidence>
<dbReference type="Gene3D" id="3.60.21.10">
    <property type="match status" value="1"/>
</dbReference>
<dbReference type="EC" id="3.1.3.2" evidence="7"/>
<dbReference type="GO" id="GO:0046872">
    <property type="term" value="F:metal ion binding"/>
    <property type="evidence" value="ECO:0007669"/>
    <property type="project" value="InterPro"/>
</dbReference>
<evidence type="ECO:0000256" key="6">
    <source>
        <dbReference type="ARBA" id="ARBA00023180"/>
    </source>
</evidence>
<feature type="signal peptide" evidence="7">
    <location>
        <begin position="1"/>
        <end position="22"/>
    </location>
</feature>
<evidence type="ECO:0000259" key="9">
    <source>
        <dbReference type="Pfam" id="PF00149"/>
    </source>
</evidence>
<dbReference type="SUPFAM" id="SSF56300">
    <property type="entry name" value="Metallo-dependent phosphatases"/>
    <property type="match status" value="1"/>
</dbReference>
<proteinExistence type="inferred from homology"/>
<feature type="compositionally biased region" description="Low complexity" evidence="8">
    <location>
        <begin position="22"/>
        <end position="43"/>
    </location>
</feature>
<evidence type="ECO:0000313" key="13">
    <source>
        <dbReference type="EMBL" id="CAD6342616.1"/>
    </source>
</evidence>
<dbReference type="GO" id="GO:0005576">
    <property type="term" value="C:extracellular region"/>
    <property type="evidence" value="ECO:0007669"/>
    <property type="project" value="UniProtKB-SubCell"/>
</dbReference>
<comment type="catalytic activity">
    <reaction evidence="7">
        <text>a phosphate monoester + H2O = an alcohol + phosphate</text>
        <dbReference type="Rhea" id="RHEA:15017"/>
        <dbReference type="ChEBI" id="CHEBI:15377"/>
        <dbReference type="ChEBI" id="CHEBI:30879"/>
        <dbReference type="ChEBI" id="CHEBI:43474"/>
        <dbReference type="ChEBI" id="CHEBI:67140"/>
        <dbReference type="EC" id="3.1.3.2"/>
    </reaction>
</comment>
<dbReference type="InterPro" id="IPR015914">
    <property type="entry name" value="PAPs_N"/>
</dbReference>
<sequence>MAAALVAALVAAVATLAGTASASPAEGSSRCPRSPSTRPPSNCSRRRTWSSDPVAARRTGYVPGEDTEWVTVKYGWTDPSDDDWIGVFSPSEFNSSATCPNPWPAEEPYLCTAPIKYQFANYSANYIYWGKGSIRLQLINQRSDFSFALFTGGLDDPKLIAVSEPISFKNPKAPVFPRLAQGKSHDEMTVTWTSGYDISEAYPFVEWGALVAGASQPQQTTRAPAGTLTFNQGSMCGEPARTVGWRDPGFIHTAFLRDLWPNKQYYYRIGHELPDGSVVWGKPYSFRAPPSPGQKSLQRIIVFGDMGKAERDGSNEYAAYQPGSLNTTDALISDLDNYDIVFHIGDMPYANGYISQWDQFTAQVAPITATKPYMVASGNHERDWPDTAAFWDVEDSGGECGVPAETYYYYPAENRANFWYKVDYGMFRFCVADSEHDWRVGTPQYEFIEHCLSTVDRKHQPWLIFATHRVLGYSSNAWYAGEGSFEEPEGRENLQKLWQKYRVDIAYFGHVHNYERTCPMYQNQCMTSEKSHYSGTMNGTIFVVAGGGGCHLSDYTTAIPKWSIYRDHDFGFTKLTAFNHSSLLFEYKKSSDGKVYDSFTIHRDYRDVLRCVHDSCFPTTLAT</sequence>
<protein>
    <recommendedName>
        <fullName evidence="7">Purple acid phosphatase</fullName>
        <ecNumber evidence="7">3.1.3.2</ecNumber>
    </recommendedName>
</protein>
<dbReference type="Gene3D" id="2.60.40.380">
    <property type="entry name" value="Purple acid phosphatase-like, N-terminal"/>
    <property type="match status" value="1"/>
</dbReference>
<evidence type="ECO:0000256" key="1">
    <source>
        <dbReference type="ARBA" id="ARBA00004613"/>
    </source>
</evidence>
<dbReference type="CDD" id="cd00839">
    <property type="entry name" value="MPP_PAPs"/>
    <property type="match status" value="1"/>
</dbReference>
<dbReference type="AlphaFoldDB" id="A0A811SKC0"/>
<dbReference type="EMBL" id="CAJGYO010000557">
    <property type="protein sequence ID" value="CAD6342616.1"/>
    <property type="molecule type" value="Genomic_DNA"/>
</dbReference>
<gene>
    <name evidence="13" type="ORF">NCGR_LOCUS66714</name>
</gene>
<dbReference type="InterPro" id="IPR040974">
    <property type="entry name" value="Fn3_PAP"/>
</dbReference>
<feature type="chain" id="PRO_5033102698" description="Purple acid phosphatase" evidence="7">
    <location>
        <begin position="23"/>
        <end position="623"/>
    </location>
</feature>
<feature type="domain" description="Calcineurin-like phosphoesterase" evidence="9">
    <location>
        <begin position="299"/>
        <end position="514"/>
    </location>
</feature>
<dbReference type="Pfam" id="PF14008">
    <property type="entry name" value="Metallophos_C"/>
    <property type="match status" value="1"/>
</dbReference>
<dbReference type="SUPFAM" id="SSF49363">
    <property type="entry name" value="Purple acid phosphatase, N-terminal domain"/>
    <property type="match status" value="1"/>
</dbReference>
<comment type="caution">
    <text evidence="13">The sequence shown here is derived from an EMBL/GenBank/DDBJ whole genome shotgun (WGS) entry which is preliminary data.</text>
</comment>
<keyword evidence="14" id="KW-1185">Reference proteome</keyword>
<dbReference type="InterPro" id="IPR041792">
    <property type="entry name" value="MPP_PAP"/>
</dbReference>
<feature type="domain" description="Purple acid phosphatase Fn3-like" evidence="12">
    <location>
        <begin position="64"/>
        <end position="170"/>
    </location>
</feature>
<feature type="region of interest" description="Disordered" evidence="8">
    <location>
        <begin position="22"/>
        <end position="49"/>
    </location>
</feature>
<evidence type="ECO:0000256" key="5">
    <source>
        <dbReference type="ARBA" id="ARBA00022729"/>
    </source>
</evidence>
<evidence type="ECO:0000256" key="3">
    <source>
        <dbReference type="ARBA" id="ARBA00011738"/>
    </source>
</evidence>
<dbReference type="OrthoDB" id="45007at2759"/>
<organism evidence="13 14">
    <name type="scientific">Miscanthus lutarioriparius</name>
    <dbReference type="NCBI Taxonomy" id="422564"/>
    <lineage>
        <taxon>Eukaryota</taxon>
        <taxon>Viridiplantae</taxon>
        <taxon>Streptophyta</taxon>
        <taxon>Embryophyta</taxon>
        <taxon>Tracheophyta</taxon>
        <taxon>Spermatophyta</taxon>
        <taxon>Magnoliopsida</taxon>
        <taxon>Liliopsida</taxon>
        <taxon>Poales</taxon>
        <taxon>Poaceae</taxon>
        <taxon>PACMAD clade</taxon>
        <taxon>Panicoideae</taxon>
        <taxon>Andropogonodae</taxon>
        <taxon>Andropogoneae</taxon>
        <taxon>Saccharinae</taxon>
        <taxon>Miscanthus</taxon>
    </lineage>
</organism>
<comment type="subunit">
    <text evidence="3">Homodimer.</text>
</comment>
<dbReference type="PANTHER" id="PTHR45778">
    <property type="entry name" value="PURPLE ACID PHOSPHATASE-RELATED"/>
    <property type="match status" value="1"/>
</dbReference>
<evidence type="ECO:0000256" key="7">
    <source>
        <dbReference type="RuleBase" id="RU361203"/>
    </source>
</evidence>
<dbReference type="PANTHER" id="PTHR45778:SF6">
    <property type="entry name" value="INACTIVE PURPLE ACID PHOSPHATASE 24-RELATED"/>
    <property type="match status" value="1"/>
</dbReference>
<dbReference type="Pfam" id="PF17808">
    <property type="entry name" value="fn3_PAP"/>
    <property type="match status" value="1"/>
</dbReference>
<dbReference type="Pfam" id="PF16656">
    <property type="entry name" value="Pur_ac_phosph_N"/>
    <property type="match status" value="1"/>
</dbReference>
<keyword evidence="6" id="KW-0325">Glycoprotein</keyword>
<dbReference type="InterPro" id="IPR029052">
    <property type="entry name" value="Metallo-depent_PP-like"/>
</dbReference>
<comment type="subcellular location">
    <subcellularLocation>
        <location evidence="1">Secreted</location>
    </subcellularLocation>
</comment>
<dbReference type="InterPro" id="IPR008963">
    <property type="entry name" value="Purple_acid_Pase-like_N"/>
</dbReference>
<name>A0A811SKC0_9POAL</name>
<dbReference type="InterPro" id="IPR004843">
    <property type="entry name" value="Calcineurin-like_PHP"/>
</dbReference>
<reference evidence="13" key="1">
    <citation type="submission" date="2020-10" db="EMBL/GenBank/DDBJ databases">
        <authorList>
            <person name="Han B."/>
            <person name="Lu T."/>
            <person name="Zhao Q."/>
            <person name="Huang X."/>
            <person name="Zhao Y."/>
        </authorList>
    </citation>
    <scope>NUCLEOTIDE SEQUENCE</scope>
</reference>